<feature type="compositionally biased region" description="Low complexity" evidence="1">
    <location>
        <begin position="49"/>
        <end position="64"/>
    </location>
</feature>
<protein>
    <submittedName>
        <fullName evidence="2">Uncharacterized protein</fullName>
    </submittedName>
</protein>
<keyword evidence="3" id="KW-1185">Reference proteome</keyword>
<evidence type="ECO:0000313" key="2">
    <source>
        <dbReference type="EMBL" id="AKU98018.1"/>
    </source>
</evidence>
<accession>A0A0K1PWW3</accession>
<proteinExistence type="predicted"/>
<dbReference type="KEGG" id="llu:AKJ09_04682"/>
<dbReference type="AlphaFoldDB" id="A0A0K1PWW3"/>
<gene>
    <name evidence="2" type="ORF">AKJ09_04682</name>
</gene>
<feature type="region of interest" description="Disordered" evidence="1">
    <location>
        <begin position="37"/>
        <end position="69"/>
    </location>
</feature>
<evidence type="ECO:0000256" key="1">
    <source>
        <dbReference type="SAM" id="MobiDB-lite"/>
    </source>
</evidence>
<dbReference type="Proteomes" id="UP000064967">
    <property type="component" value="Chromosome"/>
</dbReference>
<organism evidence="2 3">
    <name type="scientific">Labilithrix luteola</name>
    <dbReference type="NCBI Taxonomy" id="1391654"/>
    <lineage>
        <taxon>Bacteria</taxon>
        <taxon>Pseudomonadati</taxon>
        <taxon>Myxococcota</taxon>
        <taxon>Polyangia</taxon>
        <taxon>Polyangiales</taxon>
        <taxon>Labilitrichaceae</taxon>
        <taxon>Labilithrix</taxon>
    </lineage>
</organism>
<sequence>MVSRGGPSCEGSDVHNIYTRVDAFSWLVDEAFARASGFTHDDGDSDAGAPETTPAKKGTKAKPPSDVGGPCDTGSDCAAGICLNDEVGHYCSRPCGTGDRCPNGYHCESVGGSTSACVDQR</sequence>
<name>A0A0K1PWW3_9BACT</name>
<evidence type="ECO:0000313" key="3">
    <source>
        <dbReference type="Proteomes" id="UP000064967"/>
    </source>
</evidence>
<dbReference type="EMBL" id="CP012333">
    <property type="protein sequence ID" value="AKU98018.1"/>
    <property type="molecule type" value="Genomic_DNA"/>
</dbReference>
<reference evidence="2 3" key="1">
    <citation type="submission" date="2015-08" db="EMBL/GenBank/DDBJ databases">
        <authorList>
            <person name="Babu N.S."/>
            <person name="Beckwith C.J."/>
            <person name="Beseler K.G."/>
            <person name="Brison A."/>
            <person name="Carone J.V."/>
            <person name="Caskin T.P."/>
            <person name="Diamond M."/>
            <person name="Durham M.E."/>
            <person name="Foxe J.M."/>
            <person name="Go M."/>
            <person name="Henderson B.A."/>
            <person name="Jones I.B."/>
            <person name="McGettigan J.A."/>
            <person name="Micheletti S.J."/>
            <person name="Nasrallah M.E."/>
            <person name="Ortiz D."/>
            <person name="Piller C.R."/>
            <person name="Privatt S.R."/>
            <person name="Schneider S.L."/>
            <person name="Sharp S."/>
            <person name="Smith T.C."/>
            <person name="Stanton J.D."/>
            <person name="Ullery H.E."/>
            <person name="Wilson R.J."/>
            <person name="Serrano M.G."/>
            <person name="Buck G."/>
            <person name="Lee V."/>
            <person name="Wang Y."/>
            <person name="Carvalho R."/>
            <person name="Voegtly L."/>
            <person name="Shi R."/>
            <person name="Duckworth R."/>
            <person name="Johnson A."/>
            <person name="Loviza R."/>
            <person name="Walstead R."/>
            <person name="Shah Z."/>
            <person name="Kiflezghi M."/>
            <person name="Wade K."/>
            <person name="Ball S.L."/>
            <person name="Bradley K.W."/>
            <person name="Asai D.J."/>
            <person name="Bowman C.A."/>
            <person name="Russell D.A."/>
            <person name="Pope W.H."/>
            <person name="Jacobs-Sera D."/>
            <person name="Hendrix R.W."/>
            <person name="Hatfull G.F."/>
        </authorList>
    </citation>
    <scope>NUCLEOTIDE SEQUENCE [LARGE SCALE GENOMIC DNA]</scope>
    <source>
        <strain evidence="2 3">DSM 27648</strain>
    </source>
</reference>